<dbReference type="InterPro" id="IPR006094">
    <property type="entry name" value="Oxid_FAD_bind_N"/>
</dbReference>
<dbReference type="PROSITE" id="PS51387">
    <property type="entry name" value="FAD_PCMH"/>
    <property type="match status" value="1"/>
</dbReference>
<dbReference type="Gene3D" id="3.40.462.20">
    <property type="match status" value="1"/>
</dbReference>
<dbReference type="SUPFAM" id="SSF56176">
    <property type="entry name" value="FAD-binding/transporter-associated domain-like"/>
    <property type="match status" value="1"/>
</dbReference>
<dbReference type="Pfam" id="PF08031">
    <property type="entry name" value="BBE"/>
    <property type="match status" value="1"/>
</dbReference>
<dbReference type="Gene3D" id="3.30.465.10">
    <property type="match status" value="2"/>
</dbReference>
<evidence type="ECO:0000313" key="9">
    <source>
        <dbReference type="Proteomes" id="UP001586593"/>
    </source>
</evidence>
<dbReference type="InterPro" id="IPR016166">
    <property type="entry name" value="FAD-bd_PCMH"/>
</dbReference>
<sequence>MKSILSLVLLSSLAGVSLGRRPRCRCRPDEPCWPSSADWQALNASIGGALEAVRPVGYVCHDPTYNNASCVSVAKSFTDSAWRASQPGAVQWQNWEALPFRGETCYLESPRDEPCGQGRVSLYSARVRSAADVQVAVRFAKESNVRLAIKSSGHDFVGRSSAPGSLQLLMGRLKNITFYDDYTVRGKCGKPVSLGPAVRVGSGVFLKELYDAVGERNLTVVAGLSHTVAAAGGYVQGGGHSPLGTWKGMAADNVLEFEVVTADGALITANQYQYPDLFWALRGGGGGTFGAVISATLRTFADVPGTRALLYVQTTKGPNSSDSDPVNAALDHFFWQVAEQFHRILPALNDAGGAGYYDVNPDIVQVNGSRVSTLDAALHFYDTVDVQRVMDLAASLAQLGQRANTTGGNPDFYFGVDTFRSTRDLIREYLPGHSDSTGGFVVLGSRLLSRSLLASADGPRRTVEAIRALRSGIKGHVVAGGQVAATAGTSASLNPAWRKTLTHIVIGRTWQATTSVAEQKAIQEDITKRQVPLLKALEPRGGMGAYVNEADAHEVGFQESFWGANYGRLYRLKQRWDPDGLFTVRLGVGSEDWDEFGFCRIR</sequence>
<dbReference type="InterPro" id="IPR050416">
    <property type="entry name" value="FAD-linked_Oxidoreductase"/>
</dbReference>
<evidence type="ECO:0000256" key="5">
    <source>
        <dbReference type="ARBA" id="ARBA00023002"/>
    </source>
</evidence>
<dbReference type="EMBL" id="JAZHXJ010000554">
    <property type="protein sequence ID" value="KAL1857573.1"/>
    <property type="molecule type" value="Genomic_DNA"/>
</dbReference>
<gene>
    <name evidence="8" type="ORF">VTK73DRAFT_8036</name>
</gene>
<comment type="similarity">
    <text evidence="2">Belongs to the oxygen-dependent FAD-linked oxidoreductase family.</text>
</comment>
<comment type="caution">
    <text evidence="8">The sequence shown here is derived from an EMBL/GenBank/DDBJ whole genome shotgun (WGS) entry which is preliminary data.</text>
</comment>
<dbReference type="InterPro" id="IPR016169">
    <property type="entry name" value="FAD-bd_PCMH_sub2"/>
</dbReference>
<dbReference type="PANTHER" id="PTHR42973">
    <property type="entry name" value="BINDING OXIDOREDUCTASE, PUTATIVE (AFU_ORTHOLOGUE AFUA_1G17690)-RELATED"/>
    <property type="match status" value="1"/>
</dbReference>
<dbReference type="Proteomes" id="UP001586593">
    <property type="component" value="Unassembled WGS sequence"/>
</dbReference>
<keyword evidence="5" id="KW-0560">Oxidoreductase</keyword>
<name>A0ABR3WB37_9PEZI</name>
<evidence type="ECO:0000259" key="7">
    <source>
        <dbReference type="PROSITE" id="PS51387"/>
    </source>
</evidence>
<reference evidence="8 9" key="1">
    <citation type="journal article" date="2024" name="Commun. Biol.">
        <title>Comparative genomic analysis of thermophilic fungi reveals convergent evolutionary adaptations and gene losses.</title>
        <authorList>
            <person name="Steindorff A.S."/>
            <person name="Aguilar-Pontes M.V."/>
            <person name="Robinson A.J."/>
            <person name="Andreopoulos B."/>
            <person name="LaButti K."/>
            <person name="Kuo A."/>
            <person name="Mondo S."/>
            <person name="Riley R."/>
            <person name="Otillar R."/>
            <person name="Haridas S."/>
            <person name="Lipzen A."/>
            <person name="Grimwood J."/>
            <person name="Schmutz J."/>
            <person name="Clum A."/>
            <person name="Reid I.D."/>
            <person name="Moisan M.C."/>
            <person name="Butler G."/>
            <person name="Nguyen T.T.M."/>
            <person name="Dewar K."/>
            <person name="Conant G."/>
            <person name="Drula E."/>
            <person name="Henrissat B."/>
            <person name="Hansel C."/>
            <person name="Singer S."/>
            <person name="Hutchinson M.I."/>
            <person name="de Vries R.P."/>
            <person name="Natvig D.O."/>
            <person name="Powell A.J."/>
            <person name="Tsang A."/>
            <person name="Grigoriev I.V."/>
        </authorList>
    </citation>
    <scope>NUCLEOTIDE SEQUENCE [LARGE SCALE GENOMIC DNA]</scope>
    <source>
        <strain evidence="8 9">ATCC 24622</strain>
    </source>
</reference>
<protein>
    <recommendedName>
        <fullName evidence="7">FAD-binding PCMH-type domain-containing protein</fullName>
    </recommendedName>
</protein>
<keyword evidence="3" id="KW-0285">Flavoprotein</keyword>
<organism evidence="8 9">
    <name type="scientific">Phialemonium thermophilum</name>
    <dbReference type="NCBI Taxonomy" id="223376"/>
    <lineage>
        <taxon>Eukaryota</taxon>
        <taxon>Fungi</taxon>
        <taxon>Dikarya</taxon>
        <taxon>Ascomycota</taxon>
        <taxon>Pezizomycotina</taxon>
        <taxon>Sordariomycetes</taxon>
        <taxon>Sordariomycetidae</taxon>
        <taxon>Cephalothecales</taxon>
        <taxon>Cephalothecaceae</taxon>
        <taxon>Phialemonium</taxon>
    </lineage>
</organism>
<accession>A0ABR3WB37</accession>
<evidence type="ECO:0000256" key="6">
    <source>
        <dbReference type="SAM" id="SignalP"/>
    </source>
</evidence>
<evidence type="ECO:0000256" key="1">
    <source>
        <dbReference type="ARBA" id="ARBA00001974"/>
    </source>
</evidence>
<evidence type="ECO:0000313" key="8">
    <source>
        <dbReference type="EMBL" id="KAL1857573.1"/>
    </source>
</evidence>
<feature type="domain" description="FAD-binding PCMH-type" evidence="7">
    <location>
        <begin position="115"/>
        <end position="302"/>
    </location>
</feature>
<dbReference type="InterPro" id="IPR036318">
    <property type="entry name" value="FAD-bd_PCMH-like_sf"/>
</dbReference>
<dbReference type="Pfam" id="PF01565">
    <property type="entry name" value="FAD_binding_4"/>
    <property type="match status" value="1"/>
</dbReference>
<evidence type="ECO:0000256" key="4">
    <source>
        <dbReference type="ARBA" id="ARBA00022827"/>
    </source>
</evidence>
<evidence type="ECO:0000256" key="3">
    <source>
        <dbReference type="ARBA" id="ARBA00022630"/>
    </source>
</evidence>
<keyword evidence="6" id="KW-0732">Signal</keyword>
<feature type="signal peptide" evidence="6">
    <location>
        <begin position="1"/>
        <end position="19"/>
    </location>
</feature>
<feature type="chain" id="PRO_5047286606" description="FAD-binding PCMH-type domain-containing protein" evidence="6">
    <location>
        <begin position="20"/>
        <end position="602"/>
    </location>
</feature>
<keyword evidence="4" id="KW-0274">FAD</keyword>
<proteinExistence type="inferred from homology"/>
<dbReference type="PANTHER" id="PTHR42973:SF39">
    <property type="entry name" value="FAD-BINDING PCMH-TYPE DOMAIN-CONTAINING PROTEIN"/>
    <property type="match status" value="1"/>
</dbReference>
<evidence type="ECO:0000256" key="2">
    <source>
        <dbReference type="ARBA" id="ARBA00005466"/>
    </source>
</evidence>
<dbReference type="InterPro" id="IPR012951">
    <property type="entry name" value="BBE"/>
</dbReference>
<keyword evidence="9" id="KW-1185">Reference proteome</keyword>
<comment type="cofactor">
    <cofactor evidence="1">
        <name>FAD</name>
        <dbReference type="ChEBI" id="CHEBI:57692"/>
    </cofactor>
</comment>